<feature type="chain" id="PRO_5027880712" evidence="1">
    <location>
        <begin position="23"/>
        <end position="110"/>
    </location>
</feature>
<dbReference type="Proteomes" id="UP000515124">
    <property type="component" value="Unplaced"/>
</dbReference>
<sequence length="110" mass="12993">MAAVRVVLLLGVFLFCLTEVSSDIMTEEQLPHLGQAKKTKIHALFLFACCERWKQKANARHRLWRVVQAEVQRSLEAKDLQQGLRYVLCEMQVCATWHFWEQRTLWQVLH</sequence>
<organism evidence="2 3">
    <name type="scientific">Prunus avium</name>
    <name type="common">Cherry</name>
    <name type="synonym">Cerasus avium</name>
    <dbReference type="NCBI Taxonomy" id="42229"/>
    <lineage>
        <taxon>Eukaryota</taxon>
        <taxon>Viridiplantae</taxon>
        <taxon>Streptophyta</taxon>
        <taxon>Embryophyta</taxon>
        <taxon>Tracheophyta</taxon>
        <taxon>Spermatophyta</taxon>
        <taxon>Magnoliopsida</taxon>
        <taxon>eudicotyledons</taxon>
        <taxon>Gunneridae</taxon>
        <taxon>Pentapetalae</taxon>
        <taxon>rosids</taxon>
        <taxon>fabids</taxon>
        <taxon>Rosales</taxon>
        <taxon>Rosaceae</taxon>
        <taxon>Amygdaloideae</taxon>
        <taxon>Amygdaleae</taxon>
        <taxon>Prunus</taxon>
    </lineage>
</organism>
<keyword evidence="1" id="KW-0732">Signal</keyword>
<dbReference type="RefSeq" id="XP_021826015.1">
    <property type="nucleotide sequence ID" value="XM_021970323.1"/>
</dbReference>
<accession>A0A6P5TG54</accession>
<proteinExistence type="predicted"/>
<dbReference type="GeneID" id="110766912"/>
<keyword evidence="2" id="KW-1185">Reference proteome</keyword>
<evidence type="ECO:0000313" key="2">
    <source>
        <dbReference type="Proteomes" id="UP000515124"/>
    </source>
</evidence>
<reference evidence="3" key="1">
    <citation type="submission" date="2025-08" db="UniProtKB">
        <authorList>
            <consortium name="RefSeq"/>
        </authorList>
    </citation>
    <scope>IDENTIFICATION</scope>
</reference>
<feature type="signal peptide" evidence="1">
    <location>
        <begin position="1"/>
        <end position="22"/>
    </location>
</feature>
<evidence type="ECO:0000313" key="3">
    <source>
        <dbReference type="RefSeq" id="XP_021826015.1"/>
    </source>
</evidence>
<gene>
    <name evidence="3" type="primary">LOC110766912</name>
</gene>
<dbReference type="AlphaFoldDB" id="A0A6P5TG54"/>
<protein>
    <submittedName>
        <fullName evidence="3">Uncharacterized protein LOC110766912 isoform X2</fullName>
    </submittedName>
</protein>
<dbReference type="Gramene" id="Pav_sc0001309.1_g380.1.mk:mrna">
    <property type="protein sequence ID" value="Pav_sc0001309.1_g380.1.mk:mrna"/>
    <property type="gene ID" value="Pav_sc0001309.1_g380.1.mk"/>
</dbReference>
<evidence type="ECO:0000256" key="1">
    <source>
        <dbReference type="SAM" id="SignalP"/>
    </source>
</evidence>
<name>A0A6P5TG54_PRUAV</name>